<feature type="domain" description="GH16" evidence="3">
    <location>
        <begin position="50"/>
        <end position="331"/>
    </location>
</feature>
<dbReference type="InterPro" id="IPR013320">
    <property type="entry name" value="ConA-like_dom_sf"/>
</dbReference>
<dbReference type="GO" id="GO:0004553">
    <property type="term" value="F:hydrolase activity, hydrolyzing O-glycosyl compounds"/>
    <property type="evidence" value="ECO:0007669"/>
    <property type="project" value="InterPro"/>
</dbReference>
<dbReference type="Gene3D" id="2.60.120.200">
    <property type="match status" value="1"/>
</dbReference>
<dbReference type="PANTHER" id="PTHR10963">
    <property type="entry name" value="GLYCOSYL HYDROLASE-RELATED"/>
    <property type="match status" value="1"/>
</dbReference>
<organism evidence="4 5">
    <name type="scientific">Nocardioides silvaticus</name>
    <dbReference type="NCBI Taxonomy" id="2201891"/>
    <lineage>
        <taxon>Bacteria</taxon>
        <taxon>Bacillati</taxon>
        <taxon>Actinomycetota</taxon>
        <taxon>Actinomycetes</taxon>
        <taxon>Propionibacteriales</taxon>
        <taxon>Nocardioidaceae</taxon>
        <taxon>Nocardioides</taxon>
    </lineage>
</organism>
<comment type="caution">
    <text evidence="4">The sequence shown here is derived from an EMBL/GenBank/DDBJ whole genome shotgun (WGS) entry which is preliminary data.</text>
</comment>
<sequence length="331" mass="37232">MGRSVRGRGSMLAVVLLVALALVGGFAPVGATGEGRVQDPLPPGDRAALDRWGGTATPADSAPTTSRAARNRCGKVLVKPNGRRWRCSFVDNFAGTQLNRDKWIVQQTHETGFYTGLTCYQDDPSTVAVGNGKLRVSVRKARREFSCRLPGGRFSTPYSGGMVGTRTKFSQTYGRWEVRAKFPTAKRVSGLHGGYWMYPFEQTYGPWPESGEIDVAEWWSKFPRRIIPSLHFDGRDRRVDSGRNCLVPKPTRFHTYRLLWTPKVMRFFVDGRQCFKRSWQPRLPQRAPQPFDHPFSFILHLGVGKAGGPHKVTDRTKVPATFVVDYAKAWR</sequence>
<feature type="region of interest" description="Disordered" evidence="2">
    <location>
        <begin position="32"/>
        <end position="68"/>
    </location>
</feature>
<accession>A0A316TVE2</accession>
<evidence type="ECO:0000256" key="1">
    <source>
        <dbReference type="ARBA" id="ARBA00006865"/>
    </source>
</evidence>
<evidence type="ECO:0000259" key="3">
    <source>
        <dbReference type="PROSITE" id="PS51762"/>
    </source>
</evidence>
<dbReference type="PROSITE" id="PS51762">
    <property type="entry name" value="GH16_2"/>
    <property type="match status" value="1"/>
</dbReference>
<evidence type="ECO:0000256" key="2">
    <source>
        <dbReference type="SAM" id="MobiDB-lite"/>
    </source>
</evidence>
<dbReference type="PANTHER" id="PTHR10963:SF55">
    <property type="entry name" value="GLYCOSIDE HYDROLASE FAMILY 16 PROTEIN"/>
    <property type="match status" value="1"/>
</dbReference>
<feature type="compositionally biased region" description="Low complexity" evidence="2">
    <location>
        <begin position="55"/>
        <end position="68"/>
    </location>
</feature>
<gene>
    <name evidence="4" type="ORF">DJ010_04985</name>
</gene>
<comment type="similarity">
    <text evidence="1">Belongs to the glycosyl hydrolase 16 family.</text>
</comment>
<dbReference type="Pfam" id="PF00722">
    <property type="entry name" value="Glyco_hydro_16"/>
    <property type="match status" value="1"/>
</dbReference>
<evidence type="ECO:0000313" key="4">
    <source>
        <dbReference type="EMBL" id="PWN03476.1"/>
    </source>
</evidence>
<dbReference type="CDD" id="cd08023">
    <property type="entry name" value="GH16_laminarinase_like"/>
    <property type="match status" value="1"/>
</dbReference>
<evidence type="ECO:0000313" key="5">
    <source>
        <dbReference type="Proteomes" id="UP000245507"/>
    </source>
</evidence>
<dbReference type="AlphaFoldDB" id="A0A316TVE2"/>
<reference evidence="4 5" key="1">
    <citation type="submission" date="2018-05" db="EMBL/GenBank/DDBJ databases">
        <title>Nocardioides silvaticus genome.</title>
        <authorList>
            <person name="Li C."/>
            <person name="Wang G."/>
        </authorList>
    </citation>
    <scope>NUCLEOTIDE SEQUENCE [LARGE SCALE GENOMIC DNA]</scope>
    <source>
        <strain evidence="4 5">CCTCC AB 2018079</strain>
    </source>
</reference>
<protein>
    <recommendedName>
        <fullName evidence="3">GH16 domain-containing protein</fullName>
    </recommendedName>
</protein>
<name>A0A316TVE2_9ACTN</name>
<dbReference type="SUPFAM" id="SSF49899">
    <property type="entry name" value="Concanavalin A-like lectins/glucanases"/>
    <property type="match status" value="1"/>
</dbReference>
<proteinExistence type="inferred from homology"/>
<dbReference type="InterPro" id="IPR000757">
    <property type="entry name" value="Beta-glucanase-like"/>
</dbReference>
<dbReference type="Proteomes" id="UP000245507">
    <property type="component" value="Unassembled WGS sequence"/>
</dbReference>
<keyword evidence="5" id="KW-1185">Reference proteome</keyword>
<dbReference type="GO" id="GO:0005975">
    <property type="term" value="P:carbohydrate metabolic process"/>
    <property type="evidence" value="ECO:0007669"/>
    <property type="project" value="InterPro"/>
</dbReference>
<dbReference type="EMBL" id="QGDD01000002">
    <property type="protein sequence ID" value="PWN03476.1"/>
    <property type="molecule type" value="Genomic_DNA"/>
</dbReference>
<dbReference type="InterPro" id="IPR050546">
    <property type="entry name" value="Glycosyl_Hydrlase_16"/>
</dbReference>